<comment type="caution">
    <text evidence="2">The sequence shown here is derived from an EMBL/GenBank/DDBJ whole genome shotgun (WGS) entry which is preliminary data.</text>
</comment>
<dbReference type="RefSeq" id="WP_175310381.1">
    <property type="nucleotide sequence ID" value="NZ_CBCRYR010000026.1"/>
</dbReference>
<sequence>MLRRHRNLIAIALMTLTTPALLGATDSPARLHYAQLVIRERVVIRVPRAAPPPATPIRWKERKGPRCIPAQQLAGALPADEGAVDIVLTGGKRVRARLVRACRQLDYYSSFYIRPGIDGEICAGRDPIRTRAGRTCEIERFRTLVPAR</sequence>
<keyword evidence="1" id="KW-0732">Signal</keyword>
<dbReference type="Proteomes" id="UP000536441">
    <property type="component" value="Unassembled WGS sequence"/>
</dbReference>
<evidence type="ECO:0000256" key="1">
    <source>
        <dbReference type="SAM" id="SignalP"/>
    </source>
</evidence>
<keyword evidence="3" id="KW-1185">Reference proteome</keyword>
<organism evidence="2 3">
    <name type="scientific">Sphingomonas zeae</name>
    <dbReference type="NCBI Taxonomy" id="1646122"/>
    <lineage>
        <taxon>Bacteria</taxon>
        <taxon>Pseudomonadati</taxon>
        <taxon>Pseudomonadota</taxon>
        <taxon>Alphaproteobacteria</taxon>
        <taxon>Sphingomonadales</taxon>
        <taxon>Sphingomonadaceae</taxon>
        <taxon>Sphingomonas</taxon>
    </lineage>
</organism>
<evidence type="ECO:0000313" key="3">
    <source>
        <dbReference type="Proteomes" id="UP000536441"/>
    </source>
</evidence>
<protein>
    <recommendedName>
        <fullName evidence="4">UrcA family protein</fullName>
    </recommendedName>
</protein>
<dbReference type="AlphaFoldDB" id="A0A7Y6B256"/>
<feature type="signal peptide" evidence="1">
    <location>
        <begin position="1"/>
        <end position="22"/>
    </location>
</feature>
<dbReference type="EMBL" id="JABMCH010000040">
    <property type="protein sequence ID" value="NUU45585.1"/>
    <property type="molecule type" value="Genomic_DNA"/>
</dbReference>
<evidence type="ECO:0008006" key="4">
    <source>
        <dbReference type="Google" id="ProtNLM"/>
    </source>
</evidence>
<reference evidence="2 3" key="1">
    <citation type="submission" date="2020-05" db="EMBL/GenBank/DDBJ databases">
        <title>Genome Sequencing of Type Strains.</title>
        <authorList>
            <person name="Lemaire J.F."/>
            <person name="Inderbitzin P."/>
            <person name="Gregorio O.A."/>
            <person name="Collins S.B."/>
            <person name="Wespe N."/>
            <person name="Knight-Connoni V."/>
        </authorList>
    </citation>
    <scope>NUCLEOTIDE SEQUENCE [LARGE SCALE GENOMIC DNA]</scope>
    <source>
        <strain evidence="2 3">DSM 100049</strain>
    </source>
</reference>
<feature type="chain" id="PRO_5030845782" description="UrcA family protein" evidence="1">
    <location>
        <begin position="23"/>
        <end position="148"/>
    </location>
</feature>
<gene>
    <name evidence="2" type="ORF">HP438_01125</name>
</gene>
<evidence type="ECO:0000313" key="2">
    <source>
        <dbReference type="EMBL" id="NUU45585.1"/>
    </source>
</evidence>
<accession>A0A7Y6B256</accession>
<name>A0A7Y6B256_9SPHN</name>
<proteinExistence type="predicted"/>